<comment type="caution">
    <text evidence="1">The sequence shown here is derived from an EMBL/GenBank/DDBJ whole genome shotgun (WGS) entry which is preliminary data.</text>
</comment>
<proteinExistence type="predicted"/>
<accession>A0A1W0CYY2</accession>
<dbReference type="AlphaFoldDB" id="A0A1W0CYY2"/>
<dbReference type="Proteomes" id="UP000192721">
    <property type="component" value="Unassembled WGS sequence"/>
</dbReference>
<sequence length="110" mass="10658">MKTQNVVLVASVLAISDLTARRFVGFDGGVCAAGAKALGVVETDTAADSPAPANLLGVILVEAGAAIAAGAEVQSDASGKAITKAAGVANGIAWDAASAAGELIRIVRGI</sequence>
<gene>
    <name evidence="1" type="ORF">B0T45_11685</name>
</gene>
<name>A0A1W0CYY2_9NEIS</name>
<dbReference type="EMBL" id="MUKV01000012">
    <property type="protein sequence ID" value="OQS39955.1"/>
    <property type="molecule type" value="Genomic_DNA"/>
</dbReference>
<reference evidence="1 2" key="1">
    <citation type="submission" date="2017-02" db="EMBL/GenBank/DDBJ databases">
        <title>Chromobacterium haemolyticum H5244.</title>
        <authorList>
            <person name="Gulvik C.A."/>
        </authorList>
    </citation>
    <scope>NUCLEOTIDE SEQUENCE [LARGE SCALE GENOMIC DNA]</scope>
    <source>
        <strain evidence="1 2">H5244</strain>
    </source>
</reference>
<evidence type="ECO:0000313" key="1">
    <source>
        <dbReference type="EMBL" id="OQS39955.1"/>
    </source>
</evidence>
<organism evidence="1 2">
    <name type="scientific">Chromobacterium haemolyticum</name>
    <dbReference type="NCBI Taxonomy" id="394935"/>
    <lineage>
        <taxon>Bacteria</taxon>
        <taxon>Pseudomonadati</taxon>
        <taxon>Pseudomonadota</taxon>
        <taxon>Betaproteobacteria</taxon>
        <taxon>Neisseriales</taxon>
        <taxon>Chromobacteriaceae</taxon>
        <taxon>Chromobacterium</taxon>
    </lineage>
</organism>
<evidence type="ECO:0000313" key="2">
    <source>
        <dbReference type="Proteomes" id="UP000192721"/>
    </source>
</evidence>
<dbReference type="OrthoDB" id="8594895at2"/>
<protein>
    <submittedName>
        <fullName evidence="1">DUF2190 domain-containing protein</fullName>
    </submittedName>
</protein>
<dbReference type="InterPro" id="IPR011231">
    <property type="entry name" value="Phage_VT1-Sakai_H0018"/>
</dbReference>
<dbReference type="RefSeq" id="WP_081555580.1">
    <property type="nucleotide sequence ID" value="NZ_MUKV01000012.1"/>
</dbReference>
<dbReference type="Pfam" id="PF09956">
    <property type="entry name" value="Phage_cement_2"/>
    <property type="match status" value="1"/>
</dbReference>